<dbReference type="Proteomes" id="UP000094669">
    <property type="component" value="Unassembled WGS sequence"/>
</dbReference>
<dbReference type="NCBIfam" id="NF047486">
    <property type="entry name" value="LA_1737_Cterm"/>
    <property type="match status" value="1"/>
</dbReference>
<evidence type="ECO:0000313" key="2">
    <source>
        <dbReference type="EMBL" id="PNV75770.1"/>
    </source>
</evidence>
<comment type="caution">
    <text evidence="2">The sequence shown here is derived from an EMBL/GenBank/DDBJ whole genome shotgun (WGS) entry which is preliminary data.</text>
</comment>
<feature type="compositionally biased region" description="Polar residues" evidence="1">
    <location>
        <begin position="880"/>
        <end position="892"/>
    </location>
</feature>
<keyword evidence="3" id="KW-1185">Reference proteome</keyword>
<organism evidence="2 3">
    <name type="scientific">Leptospira inadai serovar Lyme</name>
    <dbReference type="NCBI Taxonomy" id="293084"/>
    <lineage>
        <taxon>Bacteria</taxon>
        <taxon>Pseudomonadati</taxon>
        <taxon>Spirochaetota</taxon>
        <taxon>Spirochaetia</taxon>
        <taxon>Leptospirales</taxon>
        <taxon>Leptospiraceae</taxon>
        <taxon>Leptospira</taxon>
    </lineage>
</organism>
<name>A0ABX4YKJ8_9LEPT</name>
<accession>A0ABX4YKJ8</accession>
<gene>
    <name evidence="2" type="ORF">BES34_006990</name>
</gene>
<feature type="region of interest" description="Disordered" evidence="1">
    <location>
        <begin position="880"/>
        <end position="904"/>
    </location>
</feature>
<proteinExistence type="predicted"/>
<reference evidence="2" key="1">
    <citation type="submission" date="2018-01" db="EMBL/GenBank/DDBJ databases">
        <title>Genomic characterization of Leptospira inadai serogroup Lyme isolated from captured rat in Brazil and comparative analysis with human reference strain.</title>
        <authorList>
            <person name="Moreno L.Z."/>
            <person name="Loureiro A.P."/>
            <person name="Miraglia F."/>
            <person name="Kremer F.S."/>
            <person name="Eslabao M.R."/>
            <person name="Dellagostin O.A."/>
            <person name="Lilenbaum W."/>
            <person name="Moreno A.M."/>
        </authorList>
    </citation>
    <scope>NUCLEOTIDE SEQUENCE [LARGE SCALE GENOMIC DNA]</scope>
    <source>
        <strain evidence="2">M34/99</strain>
    </source>
</reference>
<evidence type="ECO:0000256" key="1">
    <source>
        <dbReference type="SAM" id="MobiDB-lite"/>
    </source>
</evidence>
<dbReference type="RefSeq" id="WP_010418642.1">
    <property type="nucleotide sequence ID" value="NZ_MCRM02000005.1"/>
</dbReference>
<protein>
    <submittedName>
        <fullName evidence="2">Uncharacterized protein</fullName>
    </submittedName>
</protein>
<sequence>MKLFLNLPVKFCFVLISFQLVSTSILEAQPKDFFDELTSERKPIYGSEKEEKYPVRAIIMKVESWQDHFSWDAFFAVSYTDYPKFKEYTVYPFYYYLKDKNSPSYQSWSFPFYFSQKVDQGQIKESFNFSLLHYYSYEQNTNYKKETYRFPSFLPLAGTGNREFANGGKNSFQYMLPLLFFKETTESSSWTHFLIFHKGRDQDSDYGALLPLVYWGSGKAKSHLTLLPLFSYESRKDGTEGIFLSPFYLRAWSENALFGQPEKKEVTGIPLLLSFKVTSEQNGEVLKSNWYTPIFFRGYAKDSGTRTNLLYLSGWYTDPDDSLKGAYLFPLLFYEKNSYFTFLPVYFSGTSPQGSYWNFSGIAGKGENGPEKYFYVFPFFLTTESNHESYSLFGPVEFSKRGSSSSFRIYPFYYSGNSPGTSYWNFAGLFGKGEDGPDRYAYAFPFFVKTSSPQASYSLYGPVEFSSVDRNSSFRVYPLYYSGVSSSGSYWNFAGLFGAGKDGGNAYSYAFPFFLRTKSAQSSYDLYGPIETSRNGPNSTFRIYPAYFSGSSPTGSYWNFAGLAGKGKEGNDTYSYLFPFFLKSESASRSYGLYGPVELESNHLESSFRIYPLFYSGKWQIGSYWNFAGILGNWKEGDVSYSYLFPLFFRNRDVKGSYSLFGPLEIRDSEKESSLRVYPIFFSGNSESGSYWNILGLGGRGFDGSGNQRYGYAFPLYYHNKNVFRVFVPFFFRFGYEENDYSSFGIFHYVKRSPELDRTWAVLYFSKEDRVAKESSQFLLPIYYFWDTPRSKASVFLPFYLKYEEEDKSLDLNIAGFSSSKSLGTFQGSASASIGMTEKELYLDTDFAWFYNLIRVSYRESISKDSILWWKRKRENSFAENGNVPTDPQNTKKFPVSSGPVPDANEDGLRKYKTLSRDASKSFFGFSTLFGILSYEKGDDRRHFRLLPLAWYSWSEETKDKVTIWLLPPIFKSKIGDQEYNVYFPFYARQDDAADFQEAWMIFGFQRGKKGDTKDYSVLWPFFRTYHSPNSWGFRIFPLVVHDSSPNSDRTISILYYNKKEISSQAEISDFHSILLPLFHSRDTKTSSVLGNQEREGYQLFVPFYYRKYDSIEGGAGGNYSSKVLTLLSYYSSFSDISGGSETSFLFPLYYYNRSKAPGEPKEKTTKIDFLIPLGLYYKRNGDSSRFFFLAYYSSSDPRSTYTNVLGVFSTSAVKTQFATFSKTNLFPFYFSDTAESNDYVRSKTLIPLLFSSSRYLQKDGSSSTSEMLTPIYYRYRESYLSEKESVRKDIVFPLALYFYKDSFEATRFVLGYYSNETKDRSYWTLFGLVSSEMSSSVTGQRESLSIFPFYFSEVEREKEVVIHSKTTVPILFRYDSKPDSYSLNILLFGNRTKSPRESSFALYPFYSDSETNIAGVKSRTIWGLPFYFERTDQTSGSWDSLSVSPIGIFSTIGKGGDAREESSRNFFLLPFPTLYTSASQKETTAFWLGFYYNRLVSEADAESKEFSFLKLLSYNSYKNNRESSTDVSVFPLVSFSGQESTSEKGKVDSTKNYMFPLFYYNRESKPSGNSFHFNLAILFDLARDSESGRSRFIFGPIYSIKGSNSDSWGFFPLVIRRLSAESSFWFALGSYSYVDKRIDRWGFAGILDVNRELALQRRNVNVFLGLFHGEYDANRTRWAVLGGLIAGYESAQDYSDANFLWLRLKRSGGESIANFLPAYYYHRDGNEVSTYVPPVLGYFSSGKNGRYDMVGLGLLYYRSESISTGEDTMLIGPGLYYYRARPERGYRSMGILALPGIGGLLWDWEYELQTDYSKYSILQILYSNTTNAGKNYSRIFGIRL</sequence>
<evidence type="ECO:0000313" key="3">
    <source>
        <dbReference type="Proteomes" id="UP000094669"/>
    </source>
</evidence>
<dbReference type="EMBL" id="MCRM02000005">
    <property type="protein sequence ID" value="PNV75770.1"/>
    <property type="molecule type" value="Genomic_DNA"/>
</dbReference>